<proteinExistence type="predicted"/>
<evidence type="ECO:0000256" key="3">
    <source>
        <dbReference type="SAM" id="MobiDB-lite"/>
    </source>
</evidence>
<dbReference type="EMBL" id="APSA01000003">
    <property type="protein sequence ID" value="ENX40171.1"/>
    <property type="molecule type" value="Genomic_DNA"/>
</dbReference>
<dbReference type="Gene3D" id="3.40.50.410">
    <property type="entry name" value="von Willebrand factor, type A domain"/>
    <property type="match status" value="1"/>
</dbReference>
<feature type="compositionally biased region" description="Low complexity" evidence="3">
    <location>
        <begin position="196"/>
        <end position="207"/>
    </location>
</feature>
<feature type="signal peptide" evidence="4">
    <location>
        <begin position="1"/>
        <end position="30"/>
    </location>
</feature>
<organism evidence="6 8">
    <name type="scientific">Acinetobacter courvalinii</name>
    <dbReference type="NCBI Taxonomy" id="280147"/>
    <lineage>
        <taxon>Bacteria</taxon>
        <taxon>Pseudomonadati</taxon>
        <taxon>Pseudomonadota</taxon>
        <taxon>Gammaproteobacteria</taxon>
        <taxon>Moraxellales</taxon>
        <taxon>Moraxellaceae</taxon>
        <taxon>Acinetobacter</taxon>
    </lineage>
</organism>
<comment type="caution">
    <text evidence="6">The sequence shown here is derived from an EMBL/GenBank/DDBJ whole genome shotgun (WGS) entry which is preliminary data.</text>
</comment>
<feature type="region of interest" description="Disordered" evidence="3">
    <location>
        <begin position="188"/>
        <end position="220"/>
    </location>
</feature>
<sequence>MKIMKLKKIVVACQTAAMTMVTSVAVSTQASDVELYKAPQTSETTIMFMVDVSGSMTSTDGGSVSRINSVKNGMTKLLQGDAAAGIAPLPDKLVTGLSEFSSSGQANGPFGRIKLEARALGEETALPGSRPIFQTQQTFTQPATRTVTQSRTWGSTTQTRTLTGTRTRNCGWFGSSWCDVSTVTNWTNPSWSTETNNSSGGSWSDSNTPDWTLTGSGTPTSSAINPKECITWSNNSPYNCTQWANTTKTIADFDALTPQTASSTPSFTNIAQLGSYSSQQDLPISYGPVSNSASCTNNSANCKNDQRRTATITSTRTYTQSATGSYTVTTTYYGTAKETHRKKMLRAVNGLAPDGGTPTAYAYAEVAAYLMGQTTAGVTNATTMSGFVANTTNISGATNYINPASISSTKQCNTQGIYFLTDGAPTYYKDMGNAPNQYRRDVLEAFMKKSLGSKASSFSCSNTSTLGNYTSGYTSGMATPNGWDCIGAYAKALLDPALNPAGVKIKTAVVGFGSDFSSKRSSDEKDADKWGVLGEGGSYIGNNDQDVINSVLAFLKKLQKYIPPVTTGSVTIPVDNLDTQNIQPWGYFPQFDPAPNAKVTTWVGNLKKYQVVDNVLKDQDNANVMITSGTKKGESVDNPNDYWADQSITKVITKIETVNNVDKEVDYTVRVGGALSRLILGSATTTGTNPVTLERAIFTDRKISLANDNATYVANPIENGDLLKISTTDLKNNNATNNFSYDSKRGYLAALFGYDVTKAMASGLTQASNTAFNNFLIQSNATLRQMGAVMHSKPILITQKGTTKYDEKTETISYDDRDDLIAFGTTQGLLHVVRAGKSATDSDAGKEVFVFVPNEMIENQSAGFLTQESQDPALQYGIDGQWTAYTEYATKAGTKTNEPVVSVASANGGKQWLYGGLRMGGKSYYSLDLSDVTSDGGTPKLKFRINPTGTCSASNGLGCMGQSWSKPSIAWVNWQGKRKLVMFVGGGYDTNYENSADYLPSSSYIDQGAGVYMFDANDGSLLWWTSANAGSSNTAANKTYAADMKRSVVSSIKTVDRNSDGLVDHLYFGDLGGQVWRVDLNASTKAGVATDGENFATRVVRILDMSGETKPPRFYNTPAFTIHSIPSGGLFAAISIGSGNVSYPMSATTNDADAVYVVYDKDVTRRNLPVLSESELYTHDIKPGGATGKKLVKNTSGTVETALSNGGWYYPLGTQKRILNDSVAIDSDLYVSIFDSSKDIEDVDCYGGVRGESNSKLFCLPYGDAACKPVSSGSGSGSGDDEIFLGKGNVGISFGGINRDRGMVLNLATDKTLRKYKGKTKFVSQRWYER</sequence>
<protein>
    <recommendedName>
        <fullName evidence="5">PilY1 beta-propeller domain-containing protein</fullName>
    </recommendedName>
</protein>
<accession>N9RCS0</accession>
<evidence type="ECO:0000313" key="7">
    <source>
        <dbReference type="EMBL" id="GGH37428.1"/>
    </source>
</evidence>
<keyword evidence="8" id="KW-1185">Reference proteome</keyword>
<dbReference type="GO" id="GO:0046872">
    <property type="term" value="F:metal ion binding"/>
    <property type="evidence" value="ECO:0007669"/>
    <property type="project" value="UniProtKB-KW"/>
</dbReference>
<keyword evidence="4" id="KW-0732">Signal</keyword>
<gene>
    <name evidence="6" type="ORF">F888_00818</name>
    <name evidence="7" type="ORF">GCM10007354_21970</name>
</gene>
<evidence type="ECO:0000313" key="6">
    <source>
        <dbReference type="EMBL" id="ENX40171.1"/>
    </source>
</evidence>
<dbReference type="RefSeq" id="WP_005282727.1">
    <property type="nucleotide sequence ID" value="NZ_BMDA01000002.1"/>
</dbReference>
<keyword evidence="2" id="KW-0106">Calcium</keyword>
<name>N9RCS0_9GAMM</name>
<dbReference type="InterPro" id="IPR036465">
    <property type="entry name" value="vWFA_dom_sf"/>
</dbReference>
<evidence type="ECO:0000256" key="1">
    <source>
        <dbReference type="ARBA" id="ARBA00022723"/>
    </source>
</evidence>
<dbReference type="InterPro" id="IPR008707">
    <property type="entry name" value="B-propeller_PilY1"/>
</dbReference>
<reference evidence="6 8" key="1">
    <citation type="submission" date="2013-02" db="EMBL/GenBank/DDBJ databases">
        <title>The Genome Sequence of Acinetobacter sp. NIPH 3623.</title>
        <authorList>
            <consortium name="The Broad Institute Genome Sequencing Platform"/>
            <consortium name="The Broad Institute Genome Sequencing Center for Infectious Disease"/>
            <person name="Cerqueira G."/>
            <person name="Feldgarden M."/>
            <person name="Courvalin P."/>
            <person name="Perichon B."/>
            <person name="Grillot-Courvalin C."/>
            <person name="Clermont D."/>
            <person name="Rocha E."/>
            <person name="Yoon E.-J."/>
            <person name="Nemec A."/>
            <person name="Walker B."/>
            <person name="Young S.K."/>
            <person name="Zeng Q."/>
            <person name="Gargeya S."/>
            <person name="Fitzgerald M."/>
            <person name="Haas B."/>
            <person name="Abouelleil A."/>
            <person name="Alvarado L."/>
            <person name="Arachchi H.M."/>
            <person name="Berlin A.M."/>
            <person name="Chapman S.B."/>
            <person name="Dewar J."/>
            <person name="Goldberg J."/>
            <person name="Griggs A."/>
            <person name="Gujja S."/>
            <person name="Hansen M."/>
            <person name="Howarth C."/>
            <person name="Imamovic A."/>
            <person name="Larimer J."/>
            <person name="McCowan C."/>
            <person name="Murphy C."/>
            <person name="Neiman D."/>
            <person name="Pearson M."/>
            <person name="Priest M."/>
            <person name="Roberts A."/>
            <person name="Saif S."/>
            <person name="Shea T."/>
            <person name="Sisk P."/>
            <person name="Sykes S."/>
            <person name="Wortman J."/>
            <person name="Nusbaum C."/>
            <person name="Birren B."/>
        </authorList>
    </citation>
    <scope>NUCLEOTIDE SEQUENCE [LARGE SCALE GENOMIC DNA]</scope>
    <source>
        <strain evidence="6 8">NIPH 3623</strain>
    </source>
</reference>
<dbReference type="HOGENOM" id="CLU_004937_0_0_6"/>
<feature type="domain" description="PilY1 beta-propeller" evidence="5">
    <location>
        <begin position="818"/>
        <end position="1097"/>
    </location>
</feature>
<dbReference type="EMBL" id="BMDA01000002">
    <property type="protein sequence ID" value="GGH37428.1"/>
    <property type="molecule type" value="Genomic_DNA"/>
</dbReference>
<dbReference type="STRING" id="1217698.F888_00818"/>
<evidence type="ECO:0000259" key="5">
    <source>
        <dbReference type="Pfam" id="PF05567"/>
    </source>
</evidence>
<evidence type="ECO:0000256" key="2">
    <source>
        <dbReference type="ARBA" id="ARBA00022837"/>
    </source>
</evidence>
<dbReference type="GeneID" id="80104774"/>
<dbReference type="Proteomes" id="UP000013200">
    <property type="component" value="Unassembled WGS sequence"/>
</dbReference>
<evidence type="ECO:0000313" key="9">
    <source>
        <dbReference type="Proteomes" id="UP000652691"/>
    </source>
</evidence>
<evidence type="ECO:0000313" key="8">
    <source>
        <dbReference type="Proteomes" id="UP000013200"/>
    </source>
</evidence>
<dbReference type="Proteomes" id="UP000652691">
    <property type="component" value="Unassembled WGS sequence"/>
</dbReference>
<reference evidence="7 9" key="2">
    <citation type="journal article" date="2014" name="Int. J. Syst. Evol. Microbiol.">
        <title>Complete genome sequence of Corynebacterium casei LMG S-19264T (=DSM 44701T), isolated from a smear-ripened cheese.</title>
        <authorList>
            <consortium name="US DOE Joint Genome Institute (JGI-PGF)"/>
            <person name="Walter F."/>
            <person name="Albersmeier A."/>
            <person name="Kalinowski J."/>
            <person name="Ruckert C."/>
        </authorList>
    </citation>
    <scope>NUCLEOTIDE SEQUENCE [LARGE SCALE GENOMIC DNA]</scope>
    <source>
        <strain evidence="7 9">CCM 8635</strain>
    </source>
</reference>
<evidence type="ECO:0000256" key="4">
    <source>
        <dbReference type="SAM" id="SignalP"/>
    </source>
</evidence>
<feature type="compositionally biased region" description="Polar residues" evidence="3">
    <location>
        <begin position="208"/>
        <end position="220"/>
    </location>
</feature>
<feature type="chain" id="PRO_5044737353" description="PilY1 beta-propeller domain-containing protein" evidence="4">
    <location>
        <begin position="31"/>
        <end position="1330"/>
    </location>
</feature>
<keyword evidence="1" id="KW-0479">Metal-binding</keyword>
<dbReference type="PATRIC" id="fig|1217698.3.peg.791"/>
<dbReference type="Pfam" id="PF05567">
    <property type="entry name" value="T4P_PilY1"/>
    <property type="match status" value="1"/>
</dbReference>
<reference evidence="7" key="3">
    <citation type="submission" date="2024-03" db="EMBL/GenBank/DDBJ databases">
        <authorList>
            <person name="Sun Q."/>
            <person name="Sedlacek I."/>
        </authorList>
    </citation>
    <scope>NUCLEOTIDE SEQUENCE</scope>
    <source>
        <strain evidence="7">CCM 8635</strain>
    </source>
</reference>